<dbReference type="AlphaFoldDB" id="M7MP96"/>
<sequence>MEVRQALPGYGCWGYLGGRLGAGAFSALQHEFVQGFYACRCDLYLVALMETPARERTAVTVTLRFSDSIASIGAAA</sequence>
<evidence type="ECO:0000313" key="1">
    <source>
        <dbReference type="EMBL" id="EMQ96750.1"/>
    </source>
</evidence>
<reference evidence="1 2" key="1">
    <citation type="journal article" date="2013" name="Genome Announc.">
        <title>Draft Genome Sequence of Arthrobacter gangotriensis Strain Lz1yT, Isolated from a Penguin Rookery Soil Sample Collected in Antarctica, near the Indian Station Dakshin Gangotri.</title>
        <authorList>
            <person name="Shivaji S."/>
            <person name="Ara S."/>
            <person name="Bandi S."/>
            <person name="Singh A."/>
            <person name="Kumar Pinnaka A."/>
        </authorList>
    </citation>
    <scope>NUCLEOTIDE SEQUENCE [LARGE SCALE GENOMIC DNA]</scope>
    <source>
        <strain evidence="1 2">Lz1y</strain>
    </source>
</reference>
<evidence type="ECO:0000313" key="2">
    <source>
        <dbReference type="Proteomes" id="UP000012015"/>
    </source>
</evidence>
<accession>M7MP96</accession>
<proteinExistence type="predicted"/>
<dbReference type="EMBL" id="AOCK01000014">
    <property type="protein sequence ID" value="EMQ96750.1"/>
    <property type="molecule type" value="Genomic_DNA"/>
</dbReference>
<dbReference type="STRING" id="1276920.ADIAG_03887"/>
<name>M7MP96_9MICC</name>
<gene>
    <name evidence="1" type="ORF">ADIAG_03887</name>
</gene>
<organism evidence="1 2">
    <name type="scientific">Paeniglutamicibacter gangotriensis Lz1y</name>
    <dbReference type="NCBI Taxonomy" id="1276920"/>
    <lineage>
        <taxon>Bacteria</taxon>
        <taxon>Bacillati</taxon>
        <taxon>Actinomycetota</taxon>
        <taxon>Actinomycetes</taxon>
        <taxon>Micrococcales</taxon>
        <taxon>Micrococcaceae</taxon>
        <taxon>Paeniglutamicibacter</taxon>
    </lineage>
</organism>
<dbReference type="Proteomes" id="UP000012015">
    <property type="component" value="Unassembled WGS sequence"/>
</dbReference>
<keyword evidence="2" id="KW-1185">Reference proteome</keyword>
<comment type="caution">
    <text evidence="1">The sequence shown here is derived from an EMBL/GenBank/DDBJ whole genome shotgun (WGS) entry which is preliminary data.</text>
</comment>
<protein>
    <submittedName>
        <fullName evidence="1">Uncharacterized protein</fullName>
    </submittedName>
</protein>